<comment type="caution">
    <text evidence="2">Lacks conserved residue(s) required for the propagation of feature annotation.</text>
</comment>
<evidence type="ECO:0000256" key="2">
    <source>
        <dbReference type="PROSITE-ProRule" id="PRU01161"/>
    </source>
</evidence>
<reference evidence="4 5" key="1">
    <citation type="journal article" date="2018" name="Nat. Biotechnol.">
        <title>A standardized bacterial taxonomy based on genome phylogeny substantially revises the tree of life.</title>
        <authorList>
            <person name="Parks D.H."/>
            <person name="Chuvochina M."/>
            <person name="Waite D.W."/>
            <person name="Rinke C."/>
            <person name="Skarshewski A."/>
            <person name="Chaumeil P.A."/>
            <person name="Hugenholtz P."/>
        </authorList>
    </citation>
    <scope>NUCLEOTIDE SEQUENCE [LARGE SCALE GENOMIC DNA]</scope>
    <source>
        <strain evidence="4">UBA9905</strain>
    </source>
</reference>
<dbReference type="SUPFAM" id="SSF52151">
    <property type="entry name" value="FabD/lysophospholipase-like"/>
    <property type="match status" value="1"/>
</dbReference>
<gene>
    <name evidence="4" type="ORF">DIT26_07625</name>
</gene>
<proteinExistence type="predicted"/>
<organism evidence="4 5">
    <name type="scientific">Mesotoga infera</name>
    <dbReference type="NCBI Taxonomy" id="1236046"/>
    <lineage>
        <taxon>Bacteria</taxon>
        <taxon>Thermotogati</taxon>
        <taxon>Thermotogota</taxon>
        <taxon>Thermotogae</taxon>
        <taxon>Kosmotogales</taxon>
        <taxon>Kosmotogaceae</taxon>
        <taxon>Mesotoga</taxon>
    </lineage>
</organism>
<protein>
    <submittedName>
        <fullName evidence="4">Patatin</fullName>
    </submittedName>
</protein>
<dbReference type="InterPro" id="IPR002641">
    <property type="entry name" value="PNPLA_dom"/>
</dbReference>
<feature type="domain" description="PNPLA" evidence="3">
    <location>
        <begin position="9"/>
        <end position="42"/>
    </location>
</feature>
<evidence type="ECO:0000256" key="1">
    <source>
        <dbReference type="ARBA" id="ARBA00023098"/>
    </source>
</evidence>
<evidence type="ECO:0000259" key="3">
    <source>
        <dbReference type="PROSITE" id="PS51635"/>
    </source>
</evidence>
<dbReference type="Proteomes" id="UP000264215">
    <property type="component" value="Unassembled WGS sequence"/>
</dbReference>
<dbReference type="EMBL" id="DQBS01000171">
    <property type="protein sequence ID" value="HCO70425.1"/>
    <property type="molecule type" value="Genomic_DNA"/>
</dbReference>
<feature type="short sequence motif" description="GXGXXG" evidence="2">
    <location>
        <begin position="13"/>
        <end position="18"/>
    </location>
</feature>
<evidence type="ECO:0000313" key="5">
    <source>
        <dbReference type="Proteomes" id="UP000264215"/>
    </source>
</evidence>
<evidence type="ECO:0000313" key="4">
    <source>
        <dbReference type="EMBL" id="HCO70425.1"/>
    </source>
</evidence>
<dbReference type="AlphaFoldDB" id="A0A3D3TQN8"/>
<dbReference type="InterPro" id="IPR016035">
    <property type="entry name" value="Acyl_Trfase/lysoPLipase"/>
</dbReference>
<dbReference type="Gene3D" id="3.40.1090.10">
    <property type="entry name" value="Cytosolic phospholipase A2 catalytic domain"/>
    <property type="match status" value="1"/>
</dbReference>
<dbReference type="Pfam" id="PF01734">
    <property type="entry name" value="Patatin"/>
    <property type="match status" value="1"/>
</dbReference>
<comment type="caution">
    <text evidence="4">The sequence shown here is derived from an EMBL/GenBank/DDBJ whole genome shotgun (WGS) entry which is preliminary data.</text>
</comment>
<feature type="non-terminal residue" evidence="4">
    <location>
        <position position="42"/>
    </location>
</feature>
<dbReference type="PROSITE" id="PS51635">
    <property type="entry name" value="PNPLA"/>
    <property type="match status" value="1"/>
</dbReference>
<sequence length="42" mass="4217">MLYSRSVGLVLSGGGAKGGYEIGAWKALLDLGIEIGGVYGTS</sequence>
<accession>A0A3D3TQN8</accession>
<dbReference type="GO" id="GO:0006629">
    <property type="term" value="P:lipid metabolic process"/>
    <property type="evidence" value="ECO:0007669"/>
    <property type="project" value="UniProtKB-KW"/>
</dbReference>
<name>A0A3D3TQN8_9BACT</name>
<keyword evidence="1" id="KW-0443">Lipid metabolism</keyword>